<feature type="domain" description="SCD" evidence="2">
    <location>
        <begin position="150"/>
        <end position="247"/>
    </location>
</feature>
<dbReference type="GO" id="GO:0003682">
    <property type="term" value="F:chromatin binding"/>
    <property type="evidence" value="ECO:0007669"/>
    <property type="project" value="TreeGrafter"/>
</dbReference>
<proteinExistence type="predicted"/>
<name>A0A4V2JVM3_9MICR</name>
<dbReference type="AlphaFoldDB" id="A0A4V2JVM3"/>
<reference evidence="3 4" key="1">
    <citation type="submission" date="2017-12" db="EMBL/GenBank/DDBJ databases">
        <authorList>
            <person name="Pombert J.-F."/>
            <person name="Haag K.L."/>
            <person name="Ebert D."/>
        </authorList>
    </citation>
    <scope>NUCLEOTIDE SEQUENCE [LARGE SCALE GENOMIC DNA]</scope>
    <source>
        <strain evidence="3">FI-OER-3-3</strain>
    </source>
</reference>
<keyword evidence="1" id="KW-0175">Coiled coil</keyword>
<accession>A0A4V2JVM3</accession>
<sequence length="990" mass="116428">MTRIKMVEKENENKKTIEMVETDINEDLEEETSILLSDGIKSSKLDIFDDINLSIPQKDDPLVSLPVRTLAKTITESELLSLLQTADKKSSKKISKLFSLFKISDFKPFISLTSSKTRNIRFFSTICIYSKIKIFLKTKVSCDFLLKEVFLQRIKDIDPNIRSISLDYLCQWILVNDVLVKPSYLRYIGLALNDKIDNLRKKAVKIIIKLIENKNIKYSVSKIKKVSISEYGMENFSKKIQTNQVILNFLDIFMKRIIEISLYDKSNVCRTECVVLIICLYKRGFIERNKLFEILKTSCVDSSVVNIINELAYFSIGGSMSNQNIEEFNKKQKISFDESKITILDSEEETEGNIKKKYKKNELENKKEEKENKISLNTTLCENLSLAKEDFHLDFNNWELSADEETLISNIHEIYRNTSLFLISKINVESIQPFIKKINFIRKNKEICCEEAPICYFKILFSVLNPNWDSLKNLLELLKYFKDEIKIIKILIECFNKIDLSVFKENPEVTRNIYDEIEKIFFMFYGTISETESKDINIDESKNLSNFNSTLLMEDIFDSKNSEFRAPSISINANKKENRSSVNNMEATENSFDNILNRNLLESILVFMKKIEIEFSYLSQNFLELFLQNDNSNLMKWFIQYFDVTEKLNNNYDSISLCYGFIWLIIKEKYEKIKELNLTKFNVNEFSYLIDFLILFKEYGNVKIENSLNNNLIEDLLFDSPSIEIETVEKIQNILEEDILPEKIELPKIILYFDGTNVLKNIFSKCFLKLLKFLMNNKNEIHESFKILNSEEIESKENKNEQMIQTNFKLKEKSNNLIISLFKLININIFSEISYLLYYTSPDIIKEIIIRINNKEAIINGFFFYLEKNIELFKSNQNENNLNKKFAKRISLKKQKGLQNKINNYILISKSLSTKMKKENLIFKNIKRFYDKGYEYPSLNDVFKYFISNLNENECIVLESMTKDDKFKRILSKKCNKKSKNESIKEVSIL</sequence>
<dbReference type="PANTHER" id="PTHR11199:SF0">
    <property type="entry name" value="LD34181P-RELATED"/>
    <property type="match status" value="1"/>
</dbReference>
<dbReference type="GO" id="GO:0007062">
    <property type="term" value="P:sister chromatid cohesion"/>
    <property type="evidence" value="ECO:0007669"/>
    <property type="project" value="TreeGrafter"/>
</dbReference>
<dbReference type="InterPro" id="IPR039662">
    <property type="entry name" value="Cohesin_Scc3/SA"/>
</dbReference>
<feature type="coiled-coil region" evidence="1">
    <location>
        <begin position="353"/>
        <end position="380"/>
    </location>
</feature>
<dbReference type="GO" id="GO:0000785">
    <property type="term" value="C:chromatin"/>
    <property type="evidence" value="ECO:0007669"/>
    <property type="project" value="TreeGrafter"/>
</dbReference>
<protein>
    <recommendedName>
        <fullName evidence="2">SCD domain-containing protein</fullName>
    </recommendedName>
</protein>
<evidence type="ECO:0000313" key="3">
    <source>
        <dbReference type="EMBL" id="TBU04092.1"/>
    </source>
</evidence>
<dbReference type="GO" id="GO:0005634">
    <property type="term" value="C:nucleus"/>
    <property type="evidence" value="ECO:0007669"/>
    <property type="project" value="TreeGrafter"/>
</dbReference>
<evidence type="ECO:0000259" key="2">
    <source>
        <dbReference type="PROSITE" id="PS51425"/>
    </source>
</evidence>
<gene>
    <name evidence="3" type="ORF">CWI37_0184p0020</name>
</gene>
<organism evidence="3 4">
    <name type="scientific">Hamiltosporidium tvaerminnensis</name>
    <dbReference type="NCBI Taxonomy" id="1176355"/>
    <lineage>
        <taxon>Eukaryota</taxon>
        <taxon>Fungi</taxon>
        <taxon>Fungi incertae sedis</taxon>
        <taxon>Microsporidia</taxon>
        <taxon>Dubosqiidae</taxon>
        <taxon>Hamiltosporidium</taxon>
    </lineage>
</organism>
<dbReference type="PANTHER" id="PTHR11199">
    <property type="entry name" value="STROMAL ANTIGEN"/>
    <property type="match status" value="1"/>
</dbReference>
<comment type="caution">
    <text evidence="3">The sequence shown here is derived from an EMBL/GenBank/DDBJ whole genome shotgun (WGS) entry which is preliminary data.</text>
</comment>
<dbReference type="VEuPathDB" id="MicrosporidiaDB:CWI37_0184p0020"/>
<evidence type="ECO:0000313" key="4">
    <source>
        <dbReference type="Proteomes" id="UP000292362"/>
    </source>
</evidence>
<dbReference type="InterPro" id="IPR020839">
    <property type="entry name" value="SCD"/>
</dbReference>
<dbReference type="EMBL" id="PITJ01000184">
    <property type="protein sequence ID" value="TBU04092.1"/>
    <property type="molecule type" value="Genomic_DNA"/>
</dbReference>
<evidence type="ECO:0000256" key="1">
    <source>
        <dbReference type="SAM" id="Coils"/>
    </source>
</evidence>
<dbReference type="GO" id="GO:0008278">
    <property type="term" value="C:cohesin complex"/>
    <property type="evidence" value="ECO:0007669"/>
    <property type="project" value="TreeGrafter"/>
</dbReference>
<dbReference type="Proteomes" id="UP000292362">
    <property type="component" value="Unassembled WGS sequence"/>
</dbReference>
<dbReference type="PROSITE" id="PS51425">
    <property type="entry name" value="SCD"/>
    <property type="match status" value="1"/>
</dbReference>
<dbReference type="Pfam" id="PF21581">
    <property type="entry name" value="SCD"/>
    <property type="match status" value="1"/>
</dbReference>